<reference evidence="4 5" key="1">
    <citation type="submission" date="2024-04" db="EMBL/GenBank/DDBJ databases">
        <authorList>
            <consortium name="Genoscope - CEA"/>
            <person name="William W."/>
        </authorList>
    </citation>
    <scope>NUCLEOTIDE SEQUENCE [LARGE SCALE GENOMIC DNA]</scope>
</reference>
<evidence type="ECO:0000256" key="2">
    <source>
        <dbReference type="SAM" id="Phobius"/>
    </source>
</evidence>
<dbReference type="InterPro" id="IPR000742">
    <property type="entry name" value="EGF"/>
</dbReference>
<dbReference type="PROSITE" id="PS01186">
    <property type="entry name" value="EGF_2"/>
    <property type="match status" value="1"/>
</dbReference>
<keyword evidence="2" id="KW-0812">Transmembrane</keyword>
<keyword evidence="2" id="KW-1133">Transmembrane helix</keyword>
<proteinExistence type="predicted"/>
<dbReference type="PROSITE" id="PS50026">
    <property type="entry name" value="EGF_3"/>
    <property type="match status" value="1"/>
</dbReference>
<gene>
    <name evidence="4" type="ORF">GSLYS_00021832001</name>
</gene>
<feature type="disulfide bond" evidence="1">
    <location>
        <begin position="126"/>
        <end position="135"/>
    </location>
</feature>
<keyword evidence="1" id="KW-1015">Disulfide bond</keyword>
<comment type="caution">
    <text evidence="4">The sequence shown here is derived from an EMBL/GenBank/DDBJ whole genome shotgun (WGS) entry which is preliminary data.</text>
</comment>
<dbReference type="Proteomes" id="UP001497497">
    <property type="component" value="Unassembled WGS sequence"/>
</dbReference>
<dbReference type="EMBL" id="CAXITT010001392">
    <property type="protein sequence ID" value="CAL1548515.1"/>
    <property type="molecule type" value="Genomic_DNA"/>
</dbReference>
<evidence type="ECO:0000313" key="4">
    <source>
        <dbReference type="EMBL" id="CAL1548515.1"/>
    </source>
</evidence>
<comment type="caution">
    <text evidence="1">Lacks conserved residue(s) required for the propagation of feature annotation.</text>
</comment>
<keyword evidence="5" id="KW-1185">Reference proteome</keyword>
<feature type="transmembrane region" description="Helical" evidence="2">
    <location>
        <begin position="71"/>
        <end position="92"/>
    </location>
</feature>
<dbReference type="AlphaFoldDB" id="A0AAV2IPY4"/>
<evidence type="ECO:0000313" key="5">
    <source>
        <dbReference type="Proteomes" id="UP001497497"/>
    </source>
</evidence>
<feature type="domain" description="EGF-like" evidence="3">
    <location>
        <begin position="97"/>
        <end position="136"/>
    </location>
</feature>
<dbReference type="PROSITE" id="PS00022">
    <property type="entry name" value="EGF_1"/>
    <property type="match status" value="1"/>
</dbReference>
<accession>A0AAV2IPY4</accession>
<dbReference type="SUPFAM" id="SSF57196">
    <property type="entry name" value="EGF/Laminin"/>
    <property type="match status" value="1"/>
</dbReference>
<keyword evidence="1" id="KW-0245">EGF-like domain</keyword>
<keyword evidence="2" id="KW-0472">Membrane</keyword>
<name>A0AAV2IPY4_LYMST</name>
<protein>
    <recommendedName>
        <fullName evidence="3">EGF-like domain-containing protein</fullName>
    </recommendedName>
</protein>
<evidence type="ECO:0000259" key="3">
    <source>
        <dbReference type="PROSITE" id="PS50026"/>
    </source>
</evidence>
<evidence type="ECO:0000256" key="1">
    <source>
        <dbReference type="PROSITE-ProRule" id="PRU00076"/>
    </source>
</evidence>
<organism evidence="4 5">
    <name type="scientific">Lymnaea stagnalis</name>
    <name type="common">Great pond snail</name>
    <name type="synonym">Helix stagnalis</name>
    <dbReference type="NCBI Taxonomy" id="6523"/>
    <lineage>
        <taxon>Eukaryota</taxon>
        <taxon>Metazoa</taxon>
        <taxon>Spiralia</taxon>
        <taxon>Lophotrochozoa</taxon>
        <taxon>Mollusca</taxon>
        <taxon>Gastropoda</taxon>
        <taxon>Heterobranchia</taxon>
        <taxon>Euthyneura</taxon>
        <taxon>Panpulmonata</taxon>
        <taxon>Hygrophila</taxon>
        <taxon>Lymnaeoidea</taxon>
        <taxon>Lymnaeidae</taxon>
        <taxon>Lymnaea</taxon>
    </lineage>
</organism>
<dbReference type="Gene3D" id="2.10.25.10">
    <property type="entry name" value="Laminin"/>
    <property type="match status" value="1"/>
</dbReference>
<sequence length="219" mass="23960">MFFNPSPSTAGVPRSANTNNNPVRNYFASLLTMIVYGASAPLRVPSSLSATKTVLSSAFTDKTLSNLPRKFFRDGAVSFLLLFVFLSTFVVLAESRSVGVCNGIPCANGGRLLVSNSVWGNCRCRCPSGFVGPYCQYRLMADAATSSEGAEVPESSSNDLWSSLIDWAPISRWVVNSITIKIEVGDTKNSLAVKEKSLYSFNYNSRRWSWTPHGQIFDL</sequence>